<evidence type="ECO:0000313" key="1">
    <source>
        <dbReference type="EMBL" id="MDT0320322.1"/>
    </source>
</evidence>
<sequence length="94" mass="10511">MEDDFSRIDFNGAVHDLVTSQLPRLFAVVQVYREHEDARVAAWGMAFDEGLSEVVSVEGHRRMRLASPDRALGSFSHAPDITARLVWPSDVGRS</sequence>
<gene>
    <name evidence="1" type="ORF">RNC47_18455</name>
</gene>
<proteinExistence type="predicted"/>
<comment type="caution">
    <text evidence="1">The sequence shown here is derived from an EMBL/GenBank/DDBJ whole genome shotgun (WGS) entry which is preliminary data.</text>
</comment>
<keyword evidence="2" id="KW-1185">Reference proteome</keyword>
<organism evidence="1 2">
    <name type="scientific">Streptomyces millisiae</name>
    <dbReference type="NCBI Taxonomy" id="3075542"/>
    <lineage>
        <taxon>Bacteria</taxon>
        <taxon>Bacillati</taxon>
        <taxon>Actinomycetota</taxon>
        <taxon>Actinomycetes</taxon>
        <taxon>Kitasatosporales</taxon>
        <taxon>Streptomycetaceae</taxon>
        <taxon>Streptomyces</taxon>
    </lineage>
</organism>
<dbReference type="EMBL" id="JAVREM010000023">
    <property type="protein sequence ID" value="MDT0320322.1"/>
    <property type="molecule type" value="Genomic_DNA"/>
</dbReference>
<protein>
    <submittedName>
        <fullName evidence="1">Uncharacterized protein</fullName>
    </submittedName>
</protein>
<dbReference type="RefSeq" id="WP_311600132.1">
    <property type="nucleotide sequence ID" value="NZ_JAVREM010000023.1"/>
</dbReference>
<dbReference type="Proteomes" id="UP001183420">
    <property type="component" value="Unassembled WGS sequence"/>
</dbReference>
<reference evidence="2" key="1">
    <citation type="submission" date="2023-07" db="EMBL/GenBank/DDBJ databases">
        <title>30 novel species of actinomycetes from the DSMZ collection.</title>
        <authorList>
            <person name="Nouioui I."/>
        </authorList>
    </citation>
    <scope>NUCLEOTIDE SEQUENCE [LARGE SCALE GENOMIC DNA]</scope>
    <source>
        <strain evidence="2">DSM 44918</strain>
    </source>
</reference>
<evidence type="ECO:0000313" key="2">
    <source>
        <dbReference type="Proteomes" id="UP001183420"/>
    </source>
</evidence>
<name>A0ABU2LT03_9ACTN</name>
<accession>A0ABU2LT03</accession>